<dbReference type="GO" id="GO:0055085">
    <property type="term" value="P:transmembrane transport"/>
    <property type="evidence" value="ECO:0007669"/>
    <property type="project" value="InterPro"/>
</dbReference>
<proteinExistence type="inferred from homology"/>
<dbReference type="PANTHER" id="PTHR43163:SF6">
    <property type="entry name" value="DIPEPTIDE TRANSPORT SYSTEM PERMEASE PROTEIN DPPB-RELATED"/>
    <property type="match status" value="1"/>
</dbReference>
<dbReference type="SUPFAM" id="SSF161098">
    <property type="entry name" value="MetI-like"/>
    <property type="match status" value="1"/>
</dbReference>
<accession>A0A1I3ATA9</accession>
<evidence type="ECO:0000256" key="7">
    <source>
        <dbReference type="RuleBase" id="RU363032"/>
    </source>
</evidence>
<feature type="transmembrane region" description="Helical" evidence="7">
    <location>
        <begin position="12"/>
        <end position="32"/>
    </location>
</feature>
<keyword evidence="10" id="KW-1185">Reference proteome</keyword>
<evidence type="ECO:0000256" key="3">
    <source>
        <dbReference type="ARBA" id="ARBA00022475"/>
    </source>
</evidence>
<dbReference type="EMBL" id="FOPZ01000007">
    <property type="protein sequence ID" value="SFH53335.1"/>
    <property type="molecule type" value="Genomic_DNA"/>
</dbReference>
<evidence type="ECO:0000313" key="9">
    <source>
        <dbReference type="EMBL" id="SFH53335.1"/>
    </source>
</evidence>
<reference evidence="9 10" key="1">
    <citation type="submission" date="2016-10" db="EMBL/GenBank/DDBJ databases">
        <authorList>
            <person name="Varghese N."/>
            <person name="Submissions S."/>
        </authorList>
    </citation>
    <scope>NUCLEOTIDE SEQUENCE [LARGE SCALE GENOMIC DNA]</scope>
    <source>
        <strain evidence="9 10">CGMCC 1.6377</strain>
    </source>
</reference>
<dbReference type="Gene3D" id="1.10.3720.10">
    <property type="entry name" value="MetI-like"/>
    <property type="match status" value="1"/>
</dbReference>
<feature type="domain" description="ABC transmembrane type-1" evidence="8">
    <location>
        <begin position="97"/>
        <end position="313"/>
    </location>
</feature>
<dbReference type="PROSITE" id="PS50928">
    <property type="entry name" value="ABC_TM1"/>
    <property type="match status" value="1"/>
</dbReference>
<dbReference type="Proteomes" id="UP000323537">
    <property type="component" value="Unassembled WGS sequence"/>
</dbReference>
<keyword evidence="6 7" id="KW-0472">Membrane</keyword>
<dbReference type="InterPro" id="IPR000515">
    <property type="entry name" value="MetI-like"/>
</dbReference>
<comment type="similarity">
    <text evidence="7">Belongs to the binding-protein-dependent transport system permease family.</text>
</comment>
<evidence type="ECO:0000256" key="6">
    <source>
        <dbReference type="ARBA" id="ARBA00023136"/>
    </source>
</evidence>
<evidence type="ECO:0000259" key="8">
    <source>
        <dbReference type="PROSITE" id="PS50928"/>
    </source>
</evidence>
<keyword evidence="5 7" id="KW-1133">Transmembrane helix</keyword>
<keyword evidence="2 7" id="KW-0813">Transport</keyword>
<name>A0A1I3ATA9_9EURY</name>
<dbReference type="InterPro" id="IPR045621">
    <property type="entry name" value="BPD_transp_1_N"/>
</dbReference>
<dbReference type="InterPro" id="IPR035906">
    <property type="entry name" value="MetI-like_sf"/>
</dbReference>
<dbReference type="RefSeq" id="WP_149784284.1">
    <property type="nucleotide sequence ID" value="NZ_BAAADP010000003.1"/>
</dbReference>
<feature type="transmembrane region" description="Helical" evidence="7">
    <location>
        <begin position="101"/>
        <end position="125"/>
    </location>
</feature>
<dbReference type="Pfam" id="PF19300">
    <property type="entry name" value="BPD_transp_1_N"/>
    <property type="match status" value="1"/>
</dbReference>
<comment type="subcellular location">
    <subcellularLocation>
        <location evidence="1 7">Cell membrane</location>
        <topology evidence="1 7">Multi-pass membrane protein</topology>
    </subcellularLocation>
</comment>
<gene>
    <name evidence="9" type="ORF">SAMN04488066_10799</name>
</gene>
<dbReference type="PANTHER" id="PTHR43163">
    <property type="entry name" value="DIPEPTIDE TRANSPORT SYSTEM PERMEASE PROTEIN DPPB-RELATED"/>
    <property type="match status" value="1"/>
</dbReference>
<evidence type="ECO:0000256" key="2">
    <source>
        <dbReference type="ARBA" id="ARBA00022448"/>
    </source>
</evidence>
<dbReference type="OrthoDB" id="44105at2157"/>
<feature type="transmembrane region" description="Helical" evidence="7">
    <location>
        <begin position="299"/>
        <end position="320"/>
    </location>
</feature>
<dbReference type="AlphaFoldDB" id="A0A1I3ATA9"/>
<sequence>MGKASFVVRRTLQLVVTLWAVGTVLFGLFRLMPGDPTSYVVSSQMTQEARQQLIESYGLNDPLHIQYIRFLENLVALNFGQSFHSNQPVTDIIATYMPNTLVLMLTAFIVAYALGITLGVLSGWYRGSRFERSTVITALTARSVPTFYVGLIVLWIFGAELGIIPMSGMTSLGTGGQSTGFLDMVFTMDFLRHLIAPAAVLGFYYMGYPLLIMRTSMLEVLSEDFIDVCRAKGLKERTIMFKHAARNALLPIITAAAIALGYAVGGSVLIETVFAWPGIGREMVRAVLRRDFPVAQGTFIVLASTIIFLNFVADLAYGYLDPRVTYD</sequence>
<evidence type="ECO:0000256" key="4">
    <source>
        <dbReference type="ARBA" id="ARBA00022692"/>
    </source>
</evidence>
<dbReference type="GO" id="GO:0005886">
    <property type="term" value="C:plasma membrane"/>
    <property type="evidence" value="ECO:0007669"/>
    <property type="project" value="UniProtKB-SubCell"/>
</dbReference>
<organism evidence="9 10">
    <name type="scientific">Halorubrum aquaticum</name>
    <dbReference type="NCBI Taxonomy" id="387340"/>
    <lineage>
        <taxon>Archaea</taxon>
        <taxon>Methanobacteriati</taxon>
        <taxon>Methanobacteriota</taxon>
        <taxon>Stenosarchaea group</taxon>
        <taxon>Halobacteria</taxon>
        <taxon>Halobacteriales</taxon>
        <taxon>Haloferacaceae</taxon>
        <taxon>Halorubrum</taxon>
    </lineage>
</organism>
<dbReference type="CDD" id="cd06261">
    <property type="entry name" value="TM_PBP2"/>
    <property type="match status" value="1"/>
</dbReference>
<evidence type="ECO:0000313" key="10">
    <source>
        <dbReference type="Proteomes" id="UP000323537"/>
    </source>
</evidence>
<evidence type="ECO:0000256" key="1">
    <source>
        <dbReference type="ARBA" id="ARBA00004651"/>
    </source>
</evidence>
<feature type="transmembrane region" description="Helical" evidence="7">
    <location>
        <begin position="146"/>
        <end position="170"/>
    </location>
</feature>
<evidence type="ECO:0000256" key="5">
    <source>
        <dbReference type="ARBA" id="ARBA00022989"/>
    </source>
</evidence>
<protein>
    <submittedName>
        <fullName evidence="9">Peptide/nickel transport system permease protein</fullName>
    </submittedName>
</protein>
<keyword evidence="3" id="KW-1003">Cell membrane</keyword>
<keyword evidence="4 7" id="KW-0812">Transmembrane</keyword>
<dbReference type="Pfam" id="PF00528">
    <property type="entry name" value="BPD_transp_1"/>
    <property type="match status" value="1"/>
</dbReference>
<feature type="transmembrane region" description="Helical" evidence="7">
    <location>
        <begin position="190"/>
        <end position="211"/>
    </location>
</feature>
<feature type="transmembrane region" description="Helical" evidence="7">
    <location>
        <begin position="249"/>
        <end position="279"/>
    </location>
</feature>